<gene>
    <name evidence="4" type="ORF">DX130_11740</name>
</gene>
<keyword evidence="5" id="KW-1185">Reference proteome</keyword>
<dbReference type="RefSeq" id="WP_116045373.1">
    <property type="nucleotide sequence ID" value="NZ_QUBQ01000001.1"/>
</dbReference>
<accession>A0A371PN80</accession>
<keyword evidence="2" id="KW-0812">Transmembrane</keyword>
<dbReference type="EMBL" id="QUBQ01000001">
    <property type="protein sequence ID" value="REK77631.1"/>
    <property type="molecule type" value="Genomic_DNA"/>
</dbReference>
<keyword evidence="2" id="KW-0472">Membrane</keyword>
<evidence type="ECO:0000313" key="4">
    <source>
        <dbReference type="EMBL" id="REK77631.1"/>
    </source>
</evidence>
<dbReference type="OrthoDB" id="27330at2"/>
<evidence type="ECO:0000313" key="5">
    <source>
        <dbReference type="Proteomes" id="UP000261905"/>
    </source>
</evidence>
<dbReference type="PANTHER" id="PTHR33392">
    <property type="entry name" value="POLYISOPRENYL-TEICHOIC ACID--PEPTIDOGLYCAN TEICHOIC ACID TRANSFERASE TAGU"/>
    <property type="match status" value="1"/>
</dbReference>
<dbReference type="NCBIfam" id="TIGR00350">
    <property type="entry name" value="lytR_cpsA_psr"/>
    <property type="match status" value="1"/>
</dbReference>
<reference evidence="4 5" key="1">
    <citation type="submission" date="2018-08" db="EMBL/GenBank/DDBJ databases">
        <title>Paenibacillus sp. M4BSY-1, whole genome shotgun sequence.</title>
        <authorList>
            <person name="Tuo L."/>
        </authorList>
    </citation>
    <scope>NUCLEOTIDE SEQUENCE [LARGE SCALE GENOMIC DNA]</scope>
    <source>
        <strain evidence="4 5">M4BSY-1</strain>
    </source>
</reference>
<comment type="similarity">
    <text evidence="1">Belongs to the LytR/CpsA/Psr (LCP) family.</text>
</comment>
<dbReference type="PANTHER" id="PTHR33392:SF6">
    <property type="entry name" value="POLYISOPRENYL-TEICHOIC ACID--PEPTIDOGLYCAN TEICHOIC ACID TRANSFERASE TAGU"/>
    <property type="match status" value="1"/>
</dbReference>
<comment type="caution">
    <text evidence="4">The sequence shown here is derived from an EMBL/GenBank/DDBJ whole genome shotgun (WGS) entry which is preliminary data.</text>
</comment>
<dbReference type="AlphaFoldDB" id="A0A371PN80"/>
<evidence type="ECO:0000256" key="1">
    <source>
        <dbReference type="ARBA" id="ARBA00006068"/>
    </source>
</evidence>
<protein>
    <submittedName>
        <fullName evidence="4">LytR family transcriptional regulator</fullName>
    </submittedName>
</protein>
<organism evidence="4 5">
    <name type="scientific">Paenibacillus paeoniae</name>
    <dbReference type="NCBI Taxonomy" id="2292705"/>
    <lineage>
        <taxon>Bacteria</taxon>
        <taxon>Bacillati</taxon>
        <taxon>Bacillota</taxon>
        <taxon>Bacilli</taxon>
        <taxon>Bacillales</taxon>
        <taxon>Paenibacillaceae</taxon>
        <taxon>Paenibacillus</taxon>
    </lineage>
</organism>
<keyword evidence="2" id="KW-1133">Transmembrane helix</keyword>
<name>A0A371PN80_9BACL</name>
<feature type="domain" description="Cell envelope-related transcriptional attenuator" evidence="3">
    <location>
        <begin position="95"/>
        <end position="277"/>
    </location>
</feature>
<feature type="transmembrane region" description="Helical" evidence="2">
    <location>
        <begin position="21"/>
        <end position="40"/>
    </location>
</feature>
<dbReference type="Proteomes" id="UP000261905">
    <property type="component" value="Unassembled WGS sequence"/>
</dbReference>
<dbReference type="InterPro" id="IPR050922">
    <property type="entry name" value="LytR/CpsA/Psr_CW_biosynth"/>
</dbReference>
<dbReference type="Pfam" id="PF03816">
    <property type="entry name" value="LytR_cpsA_psr"/>
    <property type="match status" value="1"/>
</dbReference>
<evidence type="ECO:0000256" key="2">
    <source>
        <dbReference type="SAM" id="Phobius"/>
    </source>
</evidence>
<dbReference type="Gene3D" id="3.40.630.190">
    <property type="entry name" value="LCP protein"/>
    <property type="match status" value="1"/>
</dbReference>
<proteinExistence type="inferred from homology"/>
<dbReference type="InterPro" id="IPR004474">
    <property type="entry name" value="LytR_CpsA_psr"/>
</dbReference>
<evidence type="ECO:0000259" key="3">
    <source>
        <dbReference type="Pfam" id="PF03816"/>
    </source>
</evidence>
<sequence>MMQQRKRNKTMGKKKKMIIRLMIILMSVIALSTAVFIYQLKSNLDNMILPGTNSTTAHQSGDGTEIDEAHSKTNEDFYTLVIGLDYRGNHNALLTDTLMVLHVIPKESIVKMLSIPRDLLVENKRGNTVKINSLFSEGYSLYRQKAKEDPSILTGDIVQMGSIKLDKAVLSGSMATTRNKIEEILEIDIDHMVLANFTTVTSLVDEIGGIEIDVKRSMKYRPTNLYLNPGLQVLNGEDALGYARFREDDRGNRYYASDFERGQHQQEVVKALAEKILSWGNITKAHKLLNIVSDNVKTDINYTDMFAMITKYYDKFNGDSFKTLSFPEYYSPEGDVIIPEEALKKLQTDFHAIKDVEVIESEIDTDQSVDMN</sequence>